<comment type="similarity">
    <text evidence="1">Belongs to the LacAB/RpiB family.</text>
</comment>
<protein>
    <submittedName>
        <fullName evidence="4">Ribose 5-phosphate isomerase B</fullName>
        <ecNumber evidence="4">5.3.1.6</ecNumber>
    </submittedName>
</protein>
<dbReference type="GO" id="GO:0004751">
    <property type="term" value="F:ribose-5-phosphate isomerase activity"/>
    <property type="evidence" value="ECO:0007669"/>
    <property type="project" value="UniProtKB-EC"/>
</dbReference>
<comment type="caution">
    <text evidence="4">The sequence shown here is derived from an EMBL/GenBank/DDBJ whole genome shotgun (WGS) entry which is preliminary data.</text>
</comment>
<dbReference type="AlphaFoldDB" id="A0A372IPT1"/>
<dbReference type="OrthoDB" id="1778624at2"/>
<evidence type="ECO:0000256" key="1">
    <source>
        <dbReference type="ARBA" id="ARBA00008754"/>
    </source>
</evidence>
<organism evidence="4 5">
    <name type="scientific">Paracidobacterium acidisoli</name>
    <dbReference type="NCBI Taxonomy" id="2303751"/>
    <lineage>
        <taxon>Bacteria</taxon>
        <taxon>Pseudomonadati</taxon>
        <taxon>Acidobacteriota</taxon>
        <taxon>Terriglobia</taxon>
        <taxon>Terriglobales</taxon>
        <taxon>Acidobacteriaceae</taxon>
        <taxon>Paracidobacterium</taxon>
    </lineage>
</organism>
<name>A0A372IPT1_9BACT</name>
<dbReference type="PANTHER" id="PTHR43732">
    <property type="entry name" value="RIBOSE 5-PHOSPHATE ISOMERASE-RELATED"/>
    <property type="match status" value="1"/>
</dbReference>
<dbReference type="Proteomes" id="UP000264702">
    <property type="component" value="Unassembled WGS sequence"/>
</dbReference>
<keyword evidence="2 4" id="KW-0413">Isomerase</keyword>
<dbReference type="EMBL" id="QVQT01000003">
    <property type="protein sequence ID" value="RFU16769.1"/>
    <property type="molecule type" value="Genomic_DNA"/>
</dbReference>
<dbReference type="InterPro" id="IPR036569">
    <property type="entry name" value="RpiB_LacA_LacB_sf"/>
</dbReference>
<dbReference type="NCBIfam" id="TIGR00689">
    <property type="entry name" value="rpiB_lacA_lacB"/>
    <property type="match status" value="1"/>
</dbReference>
<feature type="active site" description="Proton acceptor" evidence="3">
    <location>
        <position position="65"/>
    </location>
</feature>
<dbReference type="GO" id="GO:0005975">
    <property type="term" value="P:carbohydrate metabolic process"/>
    <property type="evidence" value="ECO:0007669"/>
    <property type="project" value="InterPro"/>
</dbReference>
<dbReference type="NCBIfam" id="TIGR01120">
    <property type="entry name" value="rpiB"/>
    <property type="match status" value="1"/>
</dbReference>
<dbReference type="Gene3D" id="3.40.1400.10">
    <property type="entry name" value="Sugar-phosphate isomerase, RpiB/LacA/LacB"/>
    <property type="match status" value="1"/>
</dbReference>
<dbReference type="Pfam" id="PF02502">
    <property type="entry name" value="LacAB_rpiB"/>
    <property type="match status" value="1"/>
</dbReference>
<evidence type="ECO:0000256" key="2">
    <source>
        <dbReference type="ARBA" id="ARBA00023235"/>
    </source>
</evidence>
<dbReference type="PIRSF" id="PIRSF005384">
    <property type="entry name" value="RpiB_LacA_B"/>
    <property type="match status" value="1"/>
</dbReference>
<gene>
    <name evidence="4" type="primary">rpiB</name>
    <name evidence="4" type="ORF">D0Y96_08445</name>
</gene>
<accession>A0A372IPT1</accession>
<dbReference type="EC" id="5.3.1.6" evidence="4"/>
<feature type="active site" description="Proton donor" evidence="3">
    <location>
        <position position="98"/>
    </location>
</feature>
<dbReference type="SUPFAM" id="SSF89623">
    <property type="entry name" value="Ribose/Galactose isomerase RpiB/AlsB"/>
    <property type="match status" value="1"/>
</dbReference>
<evidence type="ECO:0000313" key="4">
    <source>
        <dbReference type="EMBL" id="RFU16769.1"/>
    </source>
</evidence>
<dbReference type="InterPro" id="IPR051812">
    <property type="entry name" value="SPI_LacAB/RpiB"/>
</dbReference>
<keyword evidence="5" id="KW-1185">Reference proteome</keyword>
<dbReference type="PANTHER" id="PTHR43732:SF1">
    <property type="entry name" value="RIBOSE 5-PHOSPHATE ISOMERASE"/>
    <property type="match status" value="1"/>
</dbReference>
<reference evidence="4 5" key="1">
    <citation type="submission" date="2018-08" db="EMBL/GenBank/DDBJ databases">
        <title>Acidipila sp. 4G-K13, an acidobacterium isolated from forest soil.</title>
        <authorList>
            <person name="Gao Z.-H."/>
            <person name="Qiu L.-H."/>
        </authorList>
    </citation>
    <scope>NUCLEOTIDE SEQUENCE [LARGE SCALE GENOMIC DNA]</scope>
    <source>
        <strain evidence="4 5">4G-K13</strain>
    </source>
</reference>
<dbReference type="RefSeq" id="WP_117298939.1">
    <property type="nucleotide sequence ID" value="NZ_QVQT02000003.1"/>
</dbReference>
<evidence type="ECO:0000256" key="3">
    <source>
        <dbReference type="PIRSR" id="PIRSR005384-1"/>
    </source>
</evidence>
<dbReference type="InterPro" id="IPR004785">
    <property type="entry name" value="RpiB"/>
</dbReference>
<proteinExistence type="inferred from homology"/>
<sequence length="162" mass="17720">MKLAIGADHAGYPLKEEIRGYLERLGHEVIDLGAYNTEPSDYPDFAEAVGRTLMAGRADRGILVCGSGVGVNVAANKMPGIRASMCHDTYSAHQGVEHDDMNVLVLGARIIGPALAFDLVAAYLNAKFQKQEERFVRRLNKVKAIETRYMPEAVKQEFGAGR</sequence>
<dbReference type="InterPro" id="IPR003500">
    <property type="entry name" value="RpiB_LacA_LacB"/>
</dbReference>
<dbReference type="NCBIfam" id="NF004051">
    <property type="entry name" value="PRK05571.1"/>
    <property type="match status" value="1"/>
</dbReference>
<evidence type="ECO:0000313" key="5">
    <source>
        <dbReference type="Proteomes" id="UP000264702"/>
    </source>
</evidence>